<protein>
    <submittedName>
        <fullName evidence="1">Uncharacterized protein</fullName>
    </submittedName>
</protein>
<accession>A0A2P9HJZ0</accession>
<evidence type="ECO:0000313" key="2">
    <source>
        <dbReference type="Proteomes" id="UP000246073"/>
    </source>
</evidence>
<dbReference type="Proteomes" id="UP000246073">
    <property type="component" value="Unassembled WGS sequence"/>
</dbReference>
<name>A0A2P9HJZ0_9HYPH</name>
<organism evidence="1 2">
    <name type="scientific">Ochrobactrum soli</name>
    <dbReference type="NCBI Taxonomy" id="2448455"/>
    <lineage>
        <taxon>Bacteria</taxon>
        <taxon>Pseudomonadati</taxon>
        <taxon>Pseudomonadota</taxon>
        <taxon>Alphaproteobacteria</taxon>
        <taxon>Hyphomicrobiales</taxon>
        <taxon>Brucellaceae</taxon>
        <taxon>Brucella/Ochrobactrum group</taxon>
        <taxon>Ochrobactrum</taxon>
    </lineage>
</organism>
<proteinExistence type="predicted"/>
<dbReference type="EMBL" id="OOFM01000005">
    <property type="protein sequence ID" value="SPL64409.1"/>
    <property type="molecule type" value="Genomic_DNA"/>
</dbReference>
<evidence type="ECO:0000313" key="1">
    <source>
        <dbReference type="EMBL" id="SPL64409.1"/>
    </source>
</evidence>
<reference evidence="2" key="1">
    <citation type="submission" date="2017-12" db="EMBL/GenBank/DDBJ databases">
        <authorList>
            <person name="Diaz M."/>
        </authorList>
    </citation>
    <scope>NUCLEOTIDE SEQUENCE [LARGE SCALE GENOMIC DNA]</scope>
    <source>
        <strain evidence="2">FI11154</strain>
    </source>
</reference>
<dbReference type="AlphaFoldDB" id="A0A2P9HJZ0"/>
<dbReference type="RefSeq" id="WP_109368271.1">
    <property type="nucleotide sequence ID" value="NZ_OOFM01000005.1"/>
</dbReference>
<sequence>MGQRIFNQDKELIFKDAGAVTADGAATVDGSAKIIKVGAGRFEAVMLIDVSAITVGADNVYNIIIQGSNTADFSGAKENLAVLNLGNTAVRPGGAITSLIGRYEVPFHTDINDVIYDYVRVYVDVAGTTPSVNFKAWASTKY</sequence>
<dbReference type="Gene3D" id="2.60.120.1110">
    <property type="match status" value="1"/>
</dbReference>
<gene>
    <name evidence="1" type="ORF">OHAE_276</name>
</gene>